<dbReference type="AlphaFoldDB" id="A0A2P8FTD2"/>
<accession>A0A2P8FTD2</accession>
<dbReference type="EMBL" id="PYGK01000014">
    <property type="protein sequence ID" value="PSL24986.1"/>
    <property type="molecule type" value="Genomic_DNA"/>
</dbReference>
<dbReference type="SUPFAM" id="SSF52402">
    <property type="entry name" value="Adenine nucleotide alpha hydrolases-like"/>
    <property type="match status" value="2"/>
</dbReference>
<dbReference type="InterPro" id="IPR006016">
    <property type="entry name" value="UspA"/>
</dbReference>
<feature type="domain" description="UspA" evidence="2">
    <location>
        <begin position="28"/>
        <end position="175"/>
    </location>
</feature>
<dbReference type="Gene3D" id="3.40.50.620">
    <property type="entry name" value="HUPs"/>
    <property type="match status" value="2"/>
</dbReference>
<evidence type="ECO:0000313" key="4">
    <source>
        <dbReference type="Proteomes" id="UP000240978"/>
    </source>
</evidence>
<evidence type="ECO:0000259" key="2">
    <source>
        <dbReference type="Pfam" id="PF00582"/>
    </source>
</evidence>
<proteinExistence type="inferred from homology"/>
<organism evidence="3 4">
    <name type="scientific">Chitinophaga ginsengisoli</name>
    <dbReference type="NCBI Taxonomy" id="363837"/>
    <lineage>
        <taxon>Bacteria</taxon>
        <taxon>Pseudomonadati</taxon>
        <taxon>Bacteroidota</taxon>
        <taxon>Chitinophagia</taxon>
        <taxon>Chitinophagales</taxon>
        <taxon>Chitinophagaceae</taxon>
        <taxon>Chitinophaga</taxon>
    </lineage>
</organism>
<reference evidence="3 4" key="1">
    <citation type="submission" date="2018-03" db="EMBL/GenBank/DDBJ databases">
        <title>Genomic Encyclopedia of Archaeal and Bacterial Type Strains, Phase II (KMG-II): from individual species to whole genera.</title>
        <authorList>
            <person name="Goeker M."/>
        </authorList>
    </citation>
    <scope>NUCLEOTIDE SEQUENCE [LARGE SCALE GENOMIC DNA]</scope>
    <source>
        <strain evidence="3 4">DSM 18107</strain>
    </source>
</reference>
<dbReference type="Pfam" id="PF00582">
    <property type="entry name" value="Usp"/>
    <property type="match status" value="1"/>
</dbReference>
<comment type="caution">
    <text evidence="3">The sequence shown here is derived from an EMBL/GenBank/DDBJ whole genome shotgun (WGS) entry which is preliminary data.</text>
</comment>
<evidence type="ECO:0000256" key="1">
    <source>
        <dbReference type="ARBA" id="ARBA00008791"/>
    </source>
</evidence>
<keyword evidence="4" id="KW-1185">Reference proteome</keyword>
<dbReference type="InterPro" id="IPR014729">
    <property type="entry name" value="Rossmann-like_a/b/a_fold"/>
</dbReference>
<sequence>MPARKWYIFFRFRQDKLNLVKEKNEIVMKTLLIPVDFSSTSDNAVDFAIEWSKAYGYERIILLKTFYDTVFDHIVVSAEYAPVSPHYMARERQEATAQMDNLSQHIITQTNKRVQVVSMVSEAPLLRAILEVIRDESPEMIVLGSDSFKYSSGSFIAGNLIPIAKASPVRVLIVPAAYSYQPVENILVPCDYKTLDSLHKLQNLQIPPQWDDSKLLVLNVDAKERYLNPDEQLKEAEQHVHERLRDYKHEICYSSDKNIINGILSYTEKHKIQLIISLPGKHSFLYYLTHKSISDAICRNAREPVMILK</sequence>
<name>A0A2P8FTD2_9BACT</name>
<protein>
    <submittedName>
        <fullName evidence="3">Nucleotide-binding universal stress UspA family protein</fullName>
    </submittedName>
</protein>
<evidence type="ECO:0000313" key="3">
    <source>
        <dbReference type="EMBL" id="PSL24986.1"/>
    </source>
</evidence>
<dbReference type="InterPro" id="IPR006015">
    <property type="entry name" value="Universal_stress_UspA"/>
</dbReference>
<dbReference type="OrthoDB" id="9788959at2"/>
<dbReference type="PRINTS" id="PR01438">
    <property type="entry name" value="UNVRSLSTRESS"/>
</dbReference>
<comment type="similarity">
    <text evidence="1">Belongs to the universal stress protein A family.</text>
</comment>
<dbReference type="Proteomes" id="UP000240978">
    <property type="component" value="Unassembled WGS sequence"/>
</dbReference>
<gene>
    <name evidence="3" type="ORF">CLV42_114135</name>
</gene>
<dbReference type="CDD" id="cd00293">
    <property type="entry name" value="USP-like"/>
    <property type="match status" value="1"/>
</dbReference>